<dbReference type="EMBL" id="CABPRJ010002440">
    <property type="protein sequence ID" value="VVC46149.1"/>
    <property type="molecule type" value="Genomic_DNA"/>
</dbReference>
<accession>A0A5E4NQQ1</accession>
<dbReference type="OrthoDB" id="6617859at2759"/>
<organism evidence="2 3">
    <name type="scientific">Cinara cedri</name>
    <dbReference type="NCBI Taxonomy" id="506608"/>
    <lineage>
        <taxon>Eukaryota</taxon>
        <taxon>Metazoa</taxon>
        <taxon>Ecdysozoa</taxon>
        <taxon>Arthropoda</taxon>
        <taxon>Hexapoda</taxon>
        <taxon>Insecta</taxon>
        <taxon>Pterygota</taxon>
        <taxon>Neoptera</taxon>
        <taxon>Paraneoptera</taxon>
        <taxon>Hemiptera</taxon>
        <taxon>Sternorrhyncha</taxon>
        <taxon>Aphidomorpha</taxon>
        <taxon>Aphidoidea</taxon>
        <taxon>Aphididae</taxon>
        <taxon>Lachninae</taxon>
        <taxon>Cinara</taxon>
    </lineage>
</organism>
<reference evidence="2 3" key="1">
    <citation type="submission" date="2019-08" db="EMBL/GenBank/DDBJ databases">
        <authorList>
            <person name="Alioto T."/>
            <person name="Alioto T."/>
            <person name="Gomez Garrido J."/>
        </authorList>
    </citation>
    <scope>NUCLEOTIDE SEQUENCE [LARGE SCALE GENOMIC DNA]</scope>
</reference>
<evidence type="ECO:0000256" key="1">
    <source>
        <dbReference type="SAM" id="MobiDB-lite"/>
    </source>
</evidence>
<gene>
    <name evidence="2" type="ORF">CINCED_3A020217</name>
</gene>
<evidence type="ECO:0000313" key="3">
    <source>
        <dbReference type="Proteomes" id="UP000325440"/>
    </source>
</evidence>
<dbReference type="AlphaFoldDB" id="A0A5E4NQQ1"/>
<feature type="region of interest" description="Disordered" evidence="1">
    <location>
        <begin position="30"/>
        <end position="62"/>
    </location>
</feature>
<evidence type="ECO:0000313" key="2">
    <source>
        <dbReference type="EMBL" id="VVC46149.1"/>
    </source>
</evidence>
<name>A0A5E4NQQ1_9HEMI</name>
<sequence length="149" mass="16271">MKTSQSTELKPPVMVLRSLSADNICHVKFNTRSLKEQEHHRSSVPSDESGTGGDLARRRPLSRSDFDLSYTEELDYMCKRYAAAERRHVTMESFASSSSPSTPGAGQGCCPSAINSSSCANVTAQSTIQSINVVQKTSSFFNSLKVRTS</sequence>
<protein>
    <submittedName>
        <fullName evidence="2">Uncharacterized protein</fullName>
    </submittedName>
</protein>
<proteinExistence type="predicted"/>
<dbReference type="Proteomes" id="UP000325440">
    <property type="component" value="Unassembled WGS sequence"/>
</dbReference>
<keyword evidence="3" id="KW-1185">Reference proteome</keyword>